<organism evidence="2 3">
    <name type="scientific">Cymbomonas tetramitiformis</name>
    <dbReference type="NCBI Taxonomy" id="36881"/>
    <lineage>
        <taxon>Eukaryota</taxon>
        <taxon>Viridiplantae</taxon>
        <taxon>Chlorophyta</taxon>
        <taxon>Pyramimonadophyceae</taxon>
        <taxon>Pyramimonadales</taxon>
        <taxon>Pyramimonadaceae</taxon>
        <taxon>Cymbomonas</taxon>
    </lineage>
</organism>
<evidence type="ECO:0000313" key="3">
    <source>
        <dbReference type="Proteomes" id="UP001190700"/>
    </source>
</evidence>
<feature type="region of interest" description="Disordered" evidence="1">
    <location>
        <begin position="30"/>
        <end position="54"/>
    </location>
</feature>
<comment type="caution">
    <text evidence="2">The sequence shown here is derived from an EMBL/GenBank/DDBJ whole genome shotgun (WGS) entry which is preliminary data.</text>
</comment>
<dbReference type="AlphaFoldDB" id="A0AAE0L8C9"/>
<proteinExistence type="predicted"/>
<dbReference type="Proteomes" id="UP001190700">
    <property type="component" value="Unassembled WGS sequence"/>
</dbReference>
<gene>
    <name evidence="2" type="ORF">CYMTET_16337</name>
</gene>
<sequence>MNKTLPAAFIAEYGEPKDWHKNRKVLDLSFESEDEEYVTPPPPPSKKAKSKKTPGHSAFYAAQLKIVGAASSPGARASHGVSIGASHGVSNVVTVADAIANASYADDGTPVIQLLPNATEPILTAAIATPTVAITGAPAKASANVAANTKIAKQTKGNTTKK</sequence>
<accession>A0AAE0L8C9</accession>
<protein>
    <submittedName>
        <fullName evidence="2">Uncharacterized protein</fullName>
    </submittedName>
</protein>
<name>A0AAE0L8C9_9CHLO</name>
<evidence type="ECO:0000256" key="1">
    <source>
        <dbReference type="SAM" id="MobiDB-lite"/>
    </source>
</evidence>
<evidence type="ECO:0000313" key="2">
    <source>
        <dbReference type="EMBL" id="KAK3275539.1"/>
    </source>
</evidence>
<dbReference type="EMBL" id="LGRX02007169">
    <property type="protein sequence ID" value="KAK3275539.1"/>
    <property type="molecule type" value="Genomic_DNA"/>
</dbReference>
<keyword evidence="3" id="KW-1185">Reference proteome</keyword>
<reference evidence="2 3" key="1">
    <citation type="journal article" date="2015" name="Genome Biol. Evol.">
        <title>Comparative Genomics of a Bacterivorous Green Alga Reveals Evolutionary Causalities and Consequences of Phago-Mixotrophic Mode of Nutrition.</title>
        <authorList>
            <person name="Burns J.A."/>
            <person name="Paasch A."/>
            <person name="Narechania A."/>
            <person name="Kim E."/>
        </authorList>
    </citation>
    <scope>NUCLEOTIDE SEQUENCE [LARGE SCALE GENOMIC DNA]</scope>
    <source>
        <strain evidence="2 3">PLY_AMNH</strain>
    </source>
</reference>